<dbReference type="InterPro" id="IPR021560">
    <property type="entry name" value="DUF3021"/>
</dbReference>
<evidence type="ECO:0000313" key="2">
    <source>
        <dbReference type="EMBL" id="MDQ0222316.1"/>
    </source>
</evidence>
<keyword evidence="1" id="KW-1133">Transmembrane helix</keyword>
<keyword evidence="1" id="KW-0812">Transmembrane</keyword>
<accession>A0ABT9YQP3</accession>
<feature type="transmembrane region" description="Helical" evidence="1">
    <location>
        <begin position="35"/>
        <end position="54"/>
    </location>
</feature>
<keyword evidence="3" id="KW-1185">Reference proteome</keyword>
<dbReference type="RefSeq" id="WP_307121523.1">
    <property type="nucleotide sequence ID" value="NZ_JAUSTM010000006.1"/>
</dbReference>
<comment type="caution">
    <text evidence="2">The sequence shown here is derived from an EMBL/GenBank/DDBJ whole genome shotgun (WGS) entry which is preliminary data.</text>
</comment>
<evidence type="ECO:0008006" key="4">
    <source>
        <dbReference type="Google" id="ProtNLM"/>
    </source>
</evidence>
<dbReference type="Proteomes" id="UP001223079">
    <property type="component" value="Unassembled WGS sequence"/>
</dbReference>
<keyword evidence="1" id="KW-0472">Membrane</keyword>
<reference evidence="2 3" key="1">
    <citation type="submission" date="2023-07" db="EMBL/GenBank/DDBJ databases">
        <title>Genomic Encyclopedia of Type Strains, Phase IV (KMG-IV): sequencing the most valuable type-strain genomes for metagenomic binning, comparative biology and taxonomic classification.</title>
        <authorList>
            <person name="Goeker M."/>
        </authorList>
    </citation>
    <scope>NUCLEOTIDE SEQUENCE [LARGE SCALE GENOMIC DNA]</scope>
    <source>
        <strain evidence="2 3">DSM 105143</strain>
    </source>
</reference>
<evidence type="ECO:0000313" key="3">
    <source>
        <dbReference type="Proteomes" id="UP001223079"/>
    </source>
</evidence>
<evidence type="ECO:0000256" key="1">
    <source>
        <dbReference type="SAM" id="Phobius"/>
    </source>
</evidence>
<gene>
    <name evidence="2" type="ORF">J2S23_000867</name>
</gene>
<dbReference type="Pfam" id="PF11457">
    <property type="entry name" value="DUF3021"/>
    <property type="match status" value="1"/>
</dbReference>
<name>A0ABT9YQP3_9STRE</name>
<feature type="transmembrane region" description="Helical" evidence="1">
    <location>
        <begin position="12"/>
        <end position="29"/>
    </location>
</feature>
<sequence>MTEFRSYIKSSILRVILILGLALIISFFIKDAQQSRSILGAAIIAAGIAGAWHIYDINSWPLKKRIGLHTLVMFLVVVLAYLVGGWIKTWTDVWIGLAAFVGNGIVLCSLGYFFFKDK</sequence>
<dbReference type="EMBL" id="JAUSTM010000006">
    <property type="protein sequence ID" value="MDQ0222316.1"/>
    <property type="molecule type" value="Genomic_DNA"/>
</dbReference>
<organism evidence="2 3">
    <name type="scientific">Streptococcus moroccensis</name>
    <dbReference type="NCBI Taxonomy" id="1451356"/>
    <lineage>
        <taxon>Bacteria</taxon>
        <taxon>Bacillati</taxon>
        <taxon>Bacillota</taxon>
        <taxon>Bacilli</taxon>
        <taxon>Lactobacillales</taxon>
        <taxon>Streptococcaceae</taxon>
        <taxon>Streptococcus</taxon>
    </lineage>
</organism>
<feature type="transmembrane region" description="Helical" evidence="1">
    <location>
        <begin position="66"/>
        <end position="87"/>
    </location>
</feature>
<protein>
    <recommendedName>
        <fullName evidence="4">DUF2231 domain-containing protein</fullName>
    </recommendedName>
</protein>
<feature type="transmembrane region" description="Helical" evidence="1">
    <location>
        <begin position="93"/>
        <end position="115"/>
    </location>
</feature>
<proteinExistence type="predicted"/>